<name>A0A0F9JTS6_9ZZZZ</name>
<comment type="caution">
    <text evidence="1">The sequence shown here is derived from an EMBL/GenBank/DDBJ whole genome shotgun (WGS) entry which is preliminary data.</text>
</comment>
<organism evidence="1">
    <name type="scientific">marine sediment metagenome</name>
    <dbReference type="NCBI Taxonomy" id="412755"/>
    <lineage>
        <taxon>unclassified sequences</taxon>
        <taxon>metagenomes</taxon>
        <taxon>ecological metagenomes</taxon>
    </lineage>
</organism>
<dbReference type="EMBL" id="LAZR01016970">
    <property type="protein sequence ID" value="KKM02308.1"/>
    <property type="molecule type" value="Genomic_DNA"/>
</dbReference>
<evidence type="ECO:0000313" key="1">
    <source>
        <dbReference type="EMBL" id="KKM02308.1"/>
    </source>
</evidence>
<reference evidence="1" key="1">
    <citation type="journal article" date="2015" name="Nature">
        <title>Complex archaea that bridge the gap between prokaryotes and eukaryotes.</title>
        <authorList>
            <person name="Spang A."/>
            <person name="Saw J.H."/>
            <person name="Jorgensen S.L."/>
            <person name="Zaremba-Niedzwiedzka K."/>
            <person name="Martijn J."/>
            <person name="Lind A.E."/>
            <person name="van Eijk R."/>
            <person name="Schleper C."/>
            <person name="Guy L."/>
            <person name="Ettema T.J."/>
        </authorList>
    </citation>
    <scope>NUCLEOTIDE SEQUENCE</scope>
</reference>
<dbReference type="AlphaFoldDB" id="A0A0F9JTS6"/>
<proteinExistence type="predicted"/>
<gene>
    <name evidence="1" type="ORF">LCGC14_1785770</name>
</gene>
<accession>A0A0F9JTS6</accession>
<sequence length="27" mass="3186">LHRYNAGLAPNESEVRYQDSKTVVKFY</sequence>
<protein>
    <submittedName>
        <fullName evidence="1">Uncharacterized protein</fullName>
    </submittedName>
</protein>
<feature type="non-terminal residue" evidence="1">
    <location>
        <position position="1"/>
    </location>
</feature>